<sequence>MLAALCVTEIVSWGLLYYAFPVLAPRISADTGWSSMAVTSAFSAALVVSALVGVPVGRVIDRRGPRLVMTVGSVLGVLALVVIGTAGSLPVFVAGWVLAGAAMAGVLYPPAFAAVTGWFDARRLGALATLTLVAGLASTVFGTALMIASAWTRACAEQPLLPPRGVHSRG</sequence>
<keyword evidence="9" id="KW-1185">Reference proteome</keyword>
<keyword evidence="5 6" id="KW-0472">Membrane</keyword>
<proteinExistence type="predicted"/>
<dbReference type="Proteomes" id="UP000237822">
    <property type="component" value="Unassembled WGS sequence"/>
</dbReference>
<feature type="transmembrane region" description="Helical" evidence="6">
    <location>
        <begin position="127"/>
        <end position="151"/>
    </location>
</feature>
<dbReference type="EMBL" id="PVTI01000024">
    <property type="protein sequence ID" value="PRY54721.1"/>
    <property type="molecule type" value="Genomic_DNA"/>
</dbReference>
<organism evidence="8 9">
    <name type="scientific">Knoellia remsis</name>
    <dbReference type="NCBI Taxonomy" id="407159"/>
    <lineage>
        <taxon>Bacteria</taxon>
        <taxon>Bacillati</taxon>
        <taxon>Actinomycetota</taxon>
        <taxon>Actinomycetes</taxon>
        <taxon>Micrococcales</taxon>
        <taxon>Intrasporangiaceae</taxon>
        <taxon>Knoellia</taxon>
    </lineage>
</organism>
<evidence type="ECO:0000256" key="2">
    <source>
        <dbReference type="ARBA" id="ARBA00022448"/>
    </source>
</evidence>
<keyword evidence="3 6" id="KW-0812">Transmembrane</keyword>
<feature type="transmembrane region" description="Helical" evidence="6">
    <location>
        <begin position="67"/>
        <end position="87"/>
    </location>
</feature>
<evidence type="ECO:0000256" key="1">
    <source>
        <dbReference type="ARBA" id="ARBA00004651"/>
    </source>
</evidence>
<gene>
    <name evidence="8" type="ORF">BCF74_12456</name>
</gene>
<evidence type="ECO:0000256" key="6">
    <source>
        <dbReference type="SAM" id="Phobius"/>
    </source>
</evidence>
<evidence type="ECO:0000313" key="9">
    <source>
        <dbReference type="Proteomes" id="UP000237822"/>
    </source>
</evidence>
<keyword evidence="4 6" id="KW-1133">Transmembrane helix</keyword>
<dbReference type="GO" id="GO:0005886">
    <property type="term" value="C:plasma membrane"/>
    <property type="evidence" value="ECO:0007669"/>
    <property type="project" value="UniProtKB-SubCell"/>
</dbReference>
<dbReference type="Pfam" id="PF07690">
    <property type="entry name" value="MFS_1"/>
    <property type="match status" value="1"/>
</dbReference>
<evidence type="ECO:0000256" key="5">
    <source>
        <dbReference type="ARBA" id="ARBA00023136"/>
    </source>
</evidence>
<dbReference type="Gene3D" id="1.20.1250.20">
    <property type="entry name" value="MFS general substrate transporter like domains"/>
    <property type="match status" value="1"/>
</dbReference>
<dbReference type="InterPro" id="IPR052983">
    <property type="entry name" value="MFS_Riboflavin_Transporter"/>
</dbReference>
<comment type="caution">
    <text evidence="8">The sequence shown here is derived from an EMBL/GenBank/DDBJ whole genome shotgun (WGS) entry which is preliminary data.</text>
</comment>
<dbReference type="AlphaFoldDB" id="A0A2T0U9V5"/>
<dbReference type="InterPro" id="IPR036259">
    <property type="entry name" value="MFS_trans_sf"/>
</dbReference>
<evidence type="ECO:0000256" key="3">
    <source>
        <dbReference type="ARBA" id="ARBA00022692"/>
    </source>
</evidence>
<dbReference type="InterPro" id="IPR011701">
    <property type="entry name" value="MFS"/>
</dbReference>
<dbReference type="SUPFAM" id="SSF103473">
    <property type="entry name" value="MFS general substrate transporter"/>
    <property type="match status" value="1"/>
</dbReference>
<accession>A0A2T0U9V5</accession>
<protein>
    <submittedName>
        <fullName evidence="8">MFS transporter</fullName>
    </submittedName>
</protein>
<reference evidence="8 9" key="1">
    <citation type="submission" date="2018-03" db="EMBL/GenBank/DDBJ databases">
        <title>Genomic Encyclopedia of Archaeal and Bacterial Type Strains, Phase II (KMG-II): from individual species to whole genera.</title>
        <authorList>
            <person name="Goeker M."/>
        </authorList>
    </citation>
    <scope>NUCLEOTIDE SEQUENCE [LARGE SCALE GENOMIC DNA]</scope>
    <source>
        <strain evidence="8 9">ATCC BAA-1496</strain>
    </source>
</reference>
<dbReference type="InterPro" id="IPR020846">
    <property type="entry name" value="MFS_dom"/>
</dbReference>
<dbReference type="PANTHER" id="PTHR43385">
    <property type="entry name" value="RIBOFLAVIN TRANSPORTER RIBJ"/>
    <property type="match status" value="1"/>
</dbReference>
<comment type="subcellular location">
    <subcellularLocation>
        <location evidence="1">Cell membrane</location>
        <topology evidence="1">Multi-pass membrane protein</topology>
    </subcellularLocation>
</comment>
<evidence type="ECO:0000313" key="8">
    <source>
        <dbReference type="EMBL" id="PRY54721.1"/>
    </source>
</evidence>
<evidence type="ECO:0000256" key="4">
    <source>
        <dbReference type="ARBA" id="ARBA00022989"/>
    </source>
</evidence>
<dbReference type="PANTHER" id="PTHR43385:SF1">
    <property type="entry name" value="RIBOFLAVIN TRANSPORTER RIBJ"/>
    <property type="match status" value="1"/>
</dbReference>
<evidence type="ECO:0000259" key="7">
    <source>
        <dbReference type="PROSITE" id="PS50850"/>
    </source>
</evidence>
<feature type="transmembrane region" description="Helical" evidence="6">
    <location>
        <begin position="33"/>
        <end position="55"/>
    </location>
</feature>
<dbReference type="GO" id="GO:0022857">
    <property type="term" value="F:transmembrane transporter activity"/>
    <property type="evidence" value="ECO:0007669"/>
    <property type="project" value="InterPro"/>
</dbReference>
<dbReference type="PROSITE" id="PS50850">
    <property type="entry name" value="MFS"/>
    <property type="match status" value="1"/>
</dbReference>
<feature type="transmembrane region" description="Helical" evidence="6">
    <location>
        <begin position="93"/>
        <end position="115"/>
    </location>
</feature>
<name>A0A2T0U9V5_9MICO</name>
<feature type="domain" description="Major facilitator superfamily (MFS) profile" evidence="7">
    <location>
        <begin position="1"/>
        <end position="170"/>
    </location>
</feature>
<keyword evidence="2" id="KW-0813">Transport</keyword>